<keyword evidence="2" id="KW-0328">Glycosyltransferase</keyword>
<dbReference type="InterPro" id="IPR002213">
    <property type="entry name" value="UDP_glucos_trans"/>
</dbReference>
<protein>
    <submittedName>
        <fullName evidence="4">Zeaxanthin glucosyltransferase</fullName>
    </submittedName>
</protein>
<dbReference type="EMBL" id="CP027792">
    <property type="protein sequence ID" value="AVP58386.1"/>
    <property type="molecule type" value="Genomic_DNA"/>
</dbReference>
<dbReference type="Proteomes" id="UP000241829">
    <property type="component" value="Chromosome"/>
</dbReference>
<feature type="region of interest" description="Disordered" evidence="3">
    <location>
        <begin position="222"/>
        <end position="243"/>
    </location>
</feature>
<comment type="similarity">
    <text evidence="2">Belongs to the UDP-glycosyltransferase family.</text>
</comment>
<dbReference type="GO" id="GO:0008194">
    <property type="term" value="F:UDP-glycosyltransferase activity"/>
    <property type="evidence" value="ECO:0007669"/>
    <property type="project" value="InterPro"/>
</dbReference>
<evidence type="ECO:0000256" key="3">
    <source>
        <dbReference type="SAM" id="MobiDB-lite"/>
    </source>
</evidence>
<reference evidence="5" key="1">
    <citation type="submission" date="2018-03" db="EMBL/GenBank/DDBJ databases">
        <title>Genome sequencing of Melaminivora sp. strain SC2-7.</title>
        <authorList>
            <person name="Kim S.-J."/>
            <person name="Heo J."/>
            <person name="Ahn J.-H."/>
            <person name="Kwon S.-W."/>
        </authorList>
    </citation>
    <scope>NUCLEOTIDE SEQUENCE [LARGE SCALE GENOMIC DNA]</scope>
    <source>
        <strain evidence="5">SC2-7</strain>
    </source>
</reference>
<proteinExistence type="inferred from homology"/>
<dbReference type="PROSITE" id="PS00375">
    <property type="entry name" value="UDPGT"/>
    <property type="match status" value="1"/>
</dbReference>
<sequence>MVHFAVLAPAFTSHVRALEALAGELIARGHRVSWVHQGDVARLLRNPGIEFHAVGSSTHPPGSLAGMVARAARPGGLRGLQRVIGDMAATTDMLCREAPVLLARLGVQAVLADQMEAAGGLIAEHLGLPCVSVACALPVNREAELPLPVMHWPHACSEWALHMNQGSARVYDRLMHAHARVIARWAQAFGLAPRERIDQCLSPLLQLSQTVQAFDFPRRATPPPLHHVGPLRPPPAPARAGENPHAAALAAHAPGLSHDRPFVFASLGTLQGGRLALFQRIARACRALGVQLLVAHCDALTAPQAATLRQAGATWVTGFAPQEAAVALADVVVTHGGLNTVMDALAAGTPMLVLPIAFDQPGCAARVVHAGAGLRVLPALATTALLRRALARLLHEPGFRAAAQALSPQVRSAGGAPRAADLVEAAVAAAPCLQHPTVQQPRTPAGPARARMALPVP</sequence>
<accession>A0A2P1NN05</accession>
<dbReference type="Gene3D" id="3.40.50.2000">
    <property type="entry name" value="Glycogen Phosphorylase B"/>
    <property type="match status" value="2"/>
</dbReference>
<dbReference type="SUPFAM" id="SSF53756">
    <property type="entry name" value="UDP-Glycosyltransferase/glycogen phosphorylase"/>
    <property type="match status" value="1"/>
</dbReference>
<dbReference type="RefSeq" id="WP_106846934.1">
    <property type="nucleotide sequence ID" value="NZ_CP027792.1"/>
</dbReference>
<dbReference type="PANTHER" id="PTHR48050">
    <property type="entry name" value="STEROL 3-BETA-GLUCOSYLTRANSFERASE"/>
    <property type="match status" value="1"/>
</dbReference>
<dbReference type="OrthoDB" id="9805366at2"/>
<dbReference type="KEGG" id="melm:C7H73_12390"/>
<evidence type="ECO:0000256" key="2">
    <source>
        <dbReference type="RuleBase" id="RU003718"/>
    </source>
</evidence>
<dbReference type="PANTHER" id="PTHR48050:SF13">
    <property type="entry name" value="STEROL 3-BETA-GLUCOSYLTRANSFERASE UGT80A2"/>
    <property type="match status" value="1"/>
</dbReference>
<keyword evidence="1 2" id="KW-0808">Transferase</keyword>
<dbReference type="InterPro" id="IPR035595">
    <property type="entry name" value="UDP_glycos_trans_CS"/>
</dbReference>
<name>A0A2P1NN05_9BURK</name>
<keyword evidence="5" id="KW-1185">Reference proteome</keyword>
<organism evidence="4 5">
    <name type="scientific">Pulveribacter suum</name>
    <dbReference type="NCBI Taxonomy" id="2116657"/>
    <lineage>
        <taxon>Bacteria</taxon>
        <taxon>Pseudomonadati</taxon>
        <taxon>Pseudomonadota</taxon>
        <taxon>Betaproteobacteria</taxon>
        <taxon>Burkholderiales</taxon>
        <taxon>Comamonadaceae</taxon>
        <taxon>Pulveribacter</taxon>
    </lineage>
</organism>
<evidence type="ECO:0000313" key="5">
    <source>
        <dbReference type="Proteomes" id="UP000241829"/>
    </source>
</evidence>
<evidence type="ECO:0000256" key="1">
    <source>
        <dbReference type="ARBA" id="ARBA00022679"/>
    </source>
</evidence>
<dbReference type="GO" id="GO:0017000">
    <property type="term" value="P:antibiotic biosynthetic process"/>
    <property type="evidence" value="ECO:0007669"/>
    <property type="project" value="UniProtKB-ARBA"/>
</dbReference>
<dbReference type="AlphaFoldDB" id="A0A2P1NN05"/>
<evidence type="ECO:0000313" key="4">
    <source>
        <dbReference type="EMBL" id="AVP58386.1"/>
    </source>
</evidence>
<feature type="compositionally biased region" description="Pro residues" evidence="3">
    <location>
        <begin position="222"/>
        <end position="237"/>
    </location>
</feature>
<dbReference type="Pfam" id="PF00201">
    <property type="entry name" value="UDPGT"/>
    <property type="match status" value="1"/>
</dbReference>
<gene>
    <name evidence="4" type="ORF">C7H73_12390</name>
</gene>
<dbReference type="InterPro" id="IPR050426">
    <property type="entry name" value="Glycosyltransferase_28"/>
</dbReference>